<name>A0A803NSJ5_CANSA</name>
<dbReference type="EMBL" id="UZAU01000163">
    <property type="status" value="NOT_ANNOTATED_CDS"/>
    <property type="molecule type" value="Genomic_DNA"/>
</dbReference>
<dbReference type="Proteomes" id="UP000596661">
    <property type="component" value="Chromosome 2"/>
</dbReference>
<reference evidence="2" key="2">
    <citation type="submission" date="2021-03" db="UniProtKB">
        <authorList>
            <consortium name="EnsemblPlants"/>
        </authorList>
    </citation>
    <scope>IDENTIFICATION</scope>
</reference>
<keyword evidence="3" id="KW-1185">Reference proteome</keyword>
<reference evidence="2" key="1">
    <citation type="submission" date="2018-11" db="EMBL/GenBank/DDBJ databases">
        <authorList>
            <person name="Grassa J C."/>
        </authorList>
    </citation>
    <scope>NUCLEOTIDE SEQUENCE [LARGE SCALE GENOMIC DNA]</scope>
</reference>
<evidence type="ECO:0000313" key="2">
    <source>
        <dbReference type="EnsemblPlants" id="cds.evm.model.02.1172"/>
    </source>
</evidence>
<feature type="region of interest" description="Disordered" evidence="1">
    <location>
        <begin position="165"/>
        <end position="205"/>
    </location>
</feature>
<dbReference type="Gramene" id="evm.model.02.1172">
    <property type="protein sequence ID" value="cds.evm.model.02.1172"/>
    <property type="gene ID" value="evm.TU.02.1172"/>
</dbReference>
<sequence>MEIPWIRLQKYLDPDKARPKYLSATDERNHTVNPEFEDWEQQDNLLVSWLLSSMSEKTTNRIIGCDTTAQIWHALNEYYTTLNAANIGLYKTQLGNIKMTEIEALLMAQSARIDKHTKNLDILKAEANLSHSRFNGYNPYNRGPYSAPTIPPGFNCCGPPHSDGFTGNSMARGGGPASNRGGPNTQHGNPFNSGRGPSQQTLLQK</sequence>
<feature type="compositionally biased region" description="Polar residues" evidence="1">
    <location>
        <begin position="181"/>
        <end position="205"/>
    </location>
</feature>
<dbReference type="AlphaFoldDB" id="A0A803NSJ5"/>
<evidence type="ECO:0000313" key="3">
    <source>
        <dbReference type="Proteomes" id="UP000596661"/>
    </source>
</evidence>
<protein>
    <recommendedName>
        <fullName evidence="4">UBN2_3 domain-containing protein</fullName>
    </recommendedName>
</protein>
<accession>A0A803NSJ5</accession>
<dbReference type="Pfam" id="PF14223">
    <property type="entry name" value="Retrotran_gag_2"/>
    <property type="match status" value="1"/>
</dbReference>
<proteinExistence type="predicted"/>
<dbReference type="EnsemblPlants" id="evm.model.02.1172">
    <property type="protein sequence ID" value="cds.evm.model.02.1172"/>
    <property type="gene ID" value="evm.TU.02.1172"/>
</dbReference>
<organism evidence="2 3">
    <name type="scientific">Cannabis sativa</name>
    <name type="common">Hemp</name>
    <name type="synonym">Marijuana</name>
    <dbReference type="NCBI Taxonomy" id="3483"/>
    <lineage>
        <taxon>Eukaryota</taxon>
        <taxon>Viridiplantae</taxon>
        <taxon>Streptophyta</taxon>
        <taxon>Embryophyta</taxon>
        <taxon>Tracheophyta</taxon>
        <taxon>Spermatophyta</taxon>
        <taxon>Magnoliopsida</taxon>
        <taxon>eudicotyledons</taxon>
        <taxon>Gunneridae</taxon>
        <taxon>Pentapetalae</taxon>
        <taxon>rosids</taxon>
        <taxon>fabids</taxon>
        <taxon>Rosales</taxon>
        <taxon>Cannabaceae</taxon>
        <taxon>Cannabis</taxon>
    </lineage>
</organism>
<evidence type="ECO:0008006" key="4">
    <source>
        <dbReference type="Google" id="ProtNLM"/>
    </source>
</evidence>
<evidence type="ECO:0000256" key="1">
    <source>
        <dbReference type="SAM" id="MobiDB-lite"/>
    </source>
</evidence>